<evidence type="ECO:0000313" key="3">
    <source>
        <dbReference type="Proteomes" id="UP000309389"/>
    </source>
</evidence>
<name>A0A4T3EYW6_9SPHN</name>
<evidence type="ECO:0000259" key="1">
    <source>
        <dbReference type="PROSITE" id="PS51819"/>
    </source>
</evidence>
<dbReference type="Proteomes" id="UP000309389">
    <property type="component" value="Unassembled WGS sequence"/>
</dbReference>
<dbReference type="PANTHER" id="PTHR35006:SF1">
    <property type="entry name" value="BLL2941 PROTEIN"/>
    <property type="match status" value="1"/>
</dbReference>
<dbReference type="Gene3D" id="3.10.180.10">
    <property type="entry name" value="2,3-Dihydroxybiphenyl 1,2-Dioxygenase, domain 1"/>
    <property type="match status" value="1"/>
</dbReference>
<dbReference type="PANTHER" id="PTHR35006">
    <property type="entry name" value="GLYOXALASE FAMILY PROTEIN (AFU_ORTHOLOGUE AFUA_5G14830)"/>
    <property type="match status" value="1"/>
</dbReference>
<feature type="domain" description="VOC" evidence="1">
    <location>
        <begin position="1"/>
        <end position="123"/>
    </location>
</feature>
<gene>
    <name evidence="2" type="ORF">E5222_11650</name>
</gene>
<reference evidence="2 3" key="1">
    <citation type="submission" date="2019-04" db="EMBL/GenBank/DDBJ databases">
        <title>Altererythrobacter aquimixticola sp. nov., isolated from sediment of junction between the ocean and a freshwater spring.</title>
        <authorList>
            <person name="Yoon J.-H."/>
        </authorList>
    </citation>
    <scope>NUCLEOTIDE SEQUENCE [LARGE SCALE GENOMIC DNA]</scope>
    <source>
        <strain evidence="2 3">SSKS-13</strain>
    </source>
</reference>
<dbReference type="EMBL" id="SSHH01000003">
    <property type="protein sequence ID" value="TIX49846.1"/>
    <property type="molecule type" value="Genomic_DNA"/>
</dbReference>
<dbReference type="CDD" id="cd07262">
    <property type="entry name" value="VOC_like"/>
    <property type="match status" value="1"/>
</dbReference>
<dbReference type="RefSeq" id="WP_136694322.1">
    <property type="nucleotide sequence ID" value="NZ_SSHH01000003.1"/>
</dbReference>
<dbReference type="OrthoDB" id="9807407at2"/>
<dbReference type="InterPro" id="IPR004360">
    <property type="entry name" value="Glyas_Fos-R_dOase_dom"/>
</dbReference>
<dbReference type="InterPro" id="IPR029068">
    <property type="entry name" value="Glyas_Bleomycin-R_OHBP_Dase"/>
</dbReference>
<dbReference type="Pfam" id="PF00903">
    <property type="entry name" value="Glyoxalase"/>
    <property type="match status" value="1"/>
</dbReference>
<comment type="caution">
    <text evidence="2">The sequence shown here is derived from an EMBL/GenBank/DDBJ whole genome shotgun (WGS) entry which is preliminary data.</text>
</comment>
<sequence length="127" mass="13038">MFTHVRVGSSDPRASIAFYDATFAALGISGQHHEATHAMYGTHDSGMFMVGPPADGEAATHANGGTIGLAAPSAEAVHAWHAAGLANGGTCEGPPGPRDYGEMPMVGAYLRDPAGNKLCAFWVDLGE</sequence>
<dbReference type="PROSITE" id="PS51819">
    <property type="entry name" value="VOC"/>
    <property type="match status" value="1"/>
</dbReference>
<proteinExistence type="predicted"/>
<organism evidence="2 3">
    <name type="scientific">Alteraurantiacibacter aquimixticola</name>
    <dbReference type="NCBI Taxonomy" id="2489173"/>
    <lineage>
        <taxon>Bacteria</taxon>
        <taxon>Pseudomonadati</taxon>
        <taxon>Pseudomonadota</taxon>
        <taxon>Alphaproteobacteria</taxon>
        <taxon>Sphingomonadales</taxon>
        <taxon>Erythrobacteraceae</taxon>
        <taxon>Alteraurantiacibacter</taxon>
    </lineage>
</organism>
<dbReference type="SUPFAM" id="SSF54593">
    <property type="entry name" value="Glyoxalase/Bleomycin resistance protein/Dihydroxybiphenyl dioxygenase"/>
    <property type="match status" value="1"/>
</dbReference>
<keyword evidence="3" id="KW-1185">Reference proteome</keyword>
<dbReference type="AlphaFoldDB" id="A0A4T3EYW6"/>
<accession>A0A4T3EYW6</accession>
<evidence type="ECO:0000313" key="2">
    <source>
        <dbReference type="EMBL" id="TIX49846.1"/>
    </source>
</evidence>
<protein>
    <submittedName>
        <fullName evidence="2">VOC family protein</fullName>
    </submittedName>
</protein>
<dbReference type="InterPro" id="IPR037523">
    <property type="entry name" value="VOC_core"/>
</dbReference>